<comment type="similarity">
    <text evidence="2 6">Belongs to the FPP/GGPP synthase family.</text>
</comment>
<dbReference type="AlphaFoldDB" id="L0E1I8"/>
<dbReference type="OrthoDB" id="9805316at2"/>
<dbReference type="HOGENOM" id="CLU_820920_0_0_6"/>
<accession>L0E1I8</accession>
<keyword evidence="4" id="KW-0479">Metal-binding</keyword>
<reference evidence="7" key="1">
    <citation type="submission" date="2015-12" db="EMBL/GenBank/DDBJ databases">
        <authorList>
            <person name="Tikhonova T.V."/>
            <person name="Pavlov A.R."/>
            <person name="Beletsky A.V."/>
            <person name="Mardanov A.V."/>
            <person name="Sorokin D.Y."/>
            <person name="Ravin N.V."/>
            <person name="Popov V.O."/>
        </authorList>
    </citation>
    <scope>NUCLEOTIDE SEQUENCE</scope>
    <source>
        <strain evidence="7">DSM 14787</strain>
    </source>
</reference>
<evidence type="ECO:0000256" key="6">
    <source>
        <dbReference type="RuleBase" id="RU004466"/>
    </source>
</evidence>
<dbReference type="GO" id="GO:0004161">
    <property type="term" value="F:dimethylallyltranstransferase activity"/>
    <property type="evidence" value="ECO:0007669"/>
    <property type="project" value="UniProtKB-EC"/>
</dbReference>
<dbReference type="EC" id="2.5.1.29" evidence="7"/>
<evidence type="ECO:0000256" key="2">
    <source>
        <dbReference type="ARBA" id="ARBA00006706"/>
    </source>
</evidence>
<dbReference type="Pfam" id="PF00348">
    <property type="entry name" value="polyprenyl_synt"/>
    <property type="match status" value="1"/>
</dbReference>
<dbReference type="InterPro" id="IPR000092">
    <property type="entry name" value="Polyprenyl_synt"/>
</dbReference>
<dbReference type="PANTHER" id="PTHR12001:SF85">
    <property type="entry name" value="SHORT CHAIN ISOPRENYL DIPHOSPHATE SYNTHASE"/>
    <property type="match status" value="1"/>
</dbReference>
<dbReference type="EC" id="2.5.1.10" evidence="7"/>
<evidence type="ECO:0000256" key="4">
    <source>
        <dbReference type="ARBA" id="ARBA00022723"/>
    </source>
</evidence>
<evidence type="ECO:0000313" key="7">
    <source>
        <dbReference type="EMBL" id="AGA34486.1"/>
    </source>
</evidence>
<dbReference type="EMBL" id="CP003989">
    <property type="protein sequence ID" value="AGA34486.1"/>
    <property type="molecule type" value="Genomic_DNA"/>
</dbReference>
<keyword evidence="5" id="KW-0460">Magnesium</keyword>
<dbReference type="CDD" id="cd00867">
    <property type="entry name" value="Trans_IPPS"/>
    <property type="match status" value="1"/>
</dbReference>
<evidence type="ECO:0000313" key="8">
    <source>
        <dbReference type="Proteomes" id="UP000010809"/>
    </source>
</evidence>
<dbReference type="EC" id="2.5.1.1" evidence="7"/>
<keyword evidence="3 6" id="KW-0808">Transferase</keyword>
<dbReference type="GO" id="GO:0004337">
    <property type="term" value="F:(2E,6E)-farnesyl diphosphate synthase activity"/>
    <property type="evidence" value="ECO:0007669"/>
    <property type="project" value="UniProtKB-EC"/>
</dbReference>
<protein>
    <submittedName>
        <fullName evidence="7">Octaprenyl-diphosphate synthase / Dimethylallyltransferase / Geranyltranstransferase (Farnesyldiphosphate synthase) / Geranylgeranyl pyrophosphate synthetase</fullName>
        <ecNumber evidence="7">2.5.1.1</ecNumber>
        <ecNumber evidence="7">2.5.1.10</ecNumber>
        <ecNumber evidence="7">2.5.1.29</ecNumber>
    </submittedName>
</protein>
<dbReference type="InterPro" id="IPR033749">
    <property type="entry name" value="Polyprenyl_synt_CS"/>
</dbReference>
<proteinExistence type="inferred from homology"/>
<organism evidence="7 8">
    <name type="scientific">Thioalkalivibrio nitratireducens (strain DSM 14787 / UNIQEM 213 / ALEN2)</name>
    <dbReference type="NCBI Taxonomy" id="1255043"/>
    <lineage>
        <taxon>Bacteria</taxon>
        <taxon>Pseudomonadati</taxon>
        <taxon>Pseudomonadota</taxon>
        <taxon>Gammaproteobacteria</taxon>
        <taxon>Chromatiales</taxon>
        <taxon>Ectothiorhodospiraceae</taxon>
        <taxon>Thioalkalivibrio</taxon>
    </lineage>
</organism>
<dbReference type="STRING" id="1255043.TVNIR_2849"/>
<evidence type="ECO:0000256" key="1">
    <source>
        <dbReference type="ARBA" id="ARBA00001946"/>
    </source>
</evidence>
<comment type="cofactor">
    <cofactor evidence="1">
        <name>Mg(2+)</name>
        <dbReference type="ChEBI" id="CHEBI:18420"/>
    </cofactor>
</comment>
<dbReference type="SUPFAM" id="SSF48576">
    <property type="entry name" value="Terpenoid synthases"/>
    <property type="match status" value="1"/>
</dbReference>
<dbReference type="KEGG" id="tni:TVNIR_2849"/>
<dbReference type="PATRIC" id="fig|1255043.3.peg.2873"/>
<dbReference type="RefSeq" id="WP_015259597.1">
    <property type="nucleotide sequence ID" value="NC_019902.2"/>
</dbReference>
<dbReference type="PANTHER" id="PTHR12001">
    <property type="entry name" value="GERANYLGERANYL PYROPHOSPHATE SYNTHASE"/>
    <property type="match status" value="1"/>
</dbReference>
<dbReference type="PROSITE" id="PS00444">
    <property type="entry name" value="POLYPRENYL_SYNTHASE_2"/>
    <property type="match status" value="1"/>
</dbReference>
<dbReference type="GO" id="GO:0004311">
    <property type="term" value="F:geranylgeranyl diphosphate synthase activity"/>
    <property type="evidence" value="ECO:0007669"/>
    <property type="project" value="UniProtKB-EC"/>
</dbReference>
<gene>
    <name evidence="7" type="primary">gds [H]</name>
    <name evidence="7" type="ordered locus">TVNIR_2849</name>
</gene>
<keyword evidence="8" id="KW-1185">Reference proteome</keyword>
<evidence type="ECO:0000256" key="3">
    <source>
        <dbReference type="ARBA" id="ARBA00022679"/>
    </source>
</evidence>
<dbReference type="SFLD" id="SFLDS00005">
    <property type="entry name" value="Isoprenoid_Synthase_Type_I"/>
    <property type="match status" value="1"/>
</dbReference>
<dbReference type="Gene3D" id="1.10.600.10">
    <property type="entry name" value="Farnesyl Diphosphate Synthase"/>
    <property type="match status" value="1"/>
</dbReference>
<dbReference type="GO" id="GO:0008299">
    <property type="term" value="P:isoprenoid biosynthetic process"/>
    <property type="evidence" value="ECO:0007669"/>
    <property type="project" value="InterPro"/>
</dbReference>
<dbReference type="Proteomes" id="UP000010809">
    <property type="component" value="Chromosome"/>
</dbReference>
<dbReference type="InterPro" id="IPR008949">
    <property type="entry name" value="Isoprenoid_synthase_dom_sf"/>
</dbReference>
<evidence type="ECO:0000256" key="5">
    <source>
        <dbReference type="ARBA" id="ARBA00022842"/>
    </source>
</evidence>
<dbReference type="eggNOG" id="COG0142">
    <property type="taxonomic scope" value="Bacteria"/>
</dbReference>
<dbReference type="GO" id="GO:0046872">
    <property type="term" value="F:metal ion binding"/>
    <property type="evidence" value="ECO:0007669"/>
    <property type="project" value="UniProtKB-KW"/>
</dbReference>
<sequence length="323" mass="35125">MRETPFVRYWRTTRAELDTAFLHWIPRFFPSLCETQAAAVHDALADGKRLRGCLLCLVSDALGGRREAALPRALAVECIQAASLIHDDFVDCDTERRERPAAWTKYGPRKAVLLGDLMFATALQRMTENGRAGGLAVAEVIATMANGAWQEPLEPADVERALLAEPERGQGLYPRIIHLKTGALFGTAARLGAISAGGSQRMADLAHEFGVHLGEAYQIADDLADVDGRESSATEWAVLAPAIVHFCGESELARANLPKGSTAAPESFLSETLPVLRSRMRKAMHARLGLASERARQFPDSPFGRLLETAPPEIVHLSLGELP</sequence>
<name>L0E1I8_THIND</name>